<sequence length="278" mass="31796">MYLTIGDLIYVILVTFITLTGLFANIFLLFLILLRSPKYLSPYKIFLGNTAITQMCLVVVTLLIQPRVITVNMRIVNIYLGPSQFFGPWWSYMLYVIMLHLGVNSFISLMLSMVYRCIALRTNSFPKYGAYLMCLFGYIVPASMVISMFNIKYTNDPNKNAMLIHNEIPDLEKYLTVVGVEINQSIVPVFTIFPSSLTYMLTQFGIIETHMYSYFIVNSLNLGAVIDPIVTIYYVSPYKKFVNRVLLRLSSRQAIGALHLSKLEVTPTIAFRTHNLLI</sequence>
<proteinExistence type="inferred from homology"/>
<dbReference type="InterPro" id="IPR019421">
    <property type="entry name" value="7TM_GPCR_serpentine_rcpt_Srd"/>
</dbReference>
<protein>
    <submittedName>
        <fullName evidence="8">G_PROTEIN_RECEP_F1_2 domain-containing protein</fullName>
    </submittedName>
</protein>
<accession>A0A1I7XLA0</accession>
<comment type="similarity">
    <text evidence="2">Belongs to the nematode receptor-like protein srd family.</text>
</comment>
<evidence type="ECO:0000313" key="8">
    <source>
        <dbReference type="WBParaSite" id="Hba_18083"/>
    </source>
</evidence>
<keyword evidence="7" id="KW-1185">Reference proteome</keyword>
<dbReference type="AlphaFoldDB" id="A0A1I7XLA0"/>
<name>A0A1I7XLA0_HETBA</name>
<feature type="transmembrane region" description="Helical" evidence="6">
    <location>
        <begin position="46"/>
        <end position="69"/>
    </location>
</feature>
<keyword evidence="4 6" id="KW-1133">Transmembrane helix</keyword>
<dbReference type="Proteomes" id="UP000095283">
    <property type="component" value="Unplaced"/>
</dbReference>
<dbReference type="PANTHER" id="PTHR22945">
    <property type="entry name" value="SERPENTINE RECEPTOR, CLASS D DELTA"/>
    <property type="match status" value="1"/>
</dbReference>
<evidence type="ECO:0000256" key="1">
    <source>
        <dbReference type="ARBA" id="ARBA00004141"/>
    </source>
</evidence>
<dbReference type="InterPro" id="IPR050920">
    <property type="entry name" value="Nematode_rcpt-like_delta"/>
</dbReference>
<evidence type="ECO:0000256" key="6">
    <source>
        <dbReference type="SAM" id="Phobius"/>
    </source>
</evidence>
<dbReference type="WBParaSite" id="Hba_18083">
    <property type="protein sequence ID" value="Hba_18083"/>
    <property type="gene ID" value="Hba_18083"/>
</dbReference>
<feature type="transmembrane region" description="Helical" evidence="6">
    <location>
        <begin position="130"/>
        <end position="151"/>
    </location>
</feature>
<comment type="subcellular location">
    <subcellularLocation>
        <location evidence="1">Membrane</location>
        <topology evidence="1">Multi-pass membrane protein</topology>
    </subcellularLocation>
</comment>
<evidence type="ECO:0000256" key="2">
    <source>
        <dbReference type="ARBA" id="ARBA00009166"/>
    </source>
</evidence>
<evidence type="ECO:0000313" key="7">
    <source>
        <dbReference type="Proteomes" id="UP000095283"/>
    </source>
</evidence>
<keyword evidence="3 6" id="KW-0812">Transmembrane</keyword>
<keyword evidence="5 6" id="KW-0472">Membrane</keyword>
<feature type="transmembrane region" description="Helical" evidence="6">
    <location>
        <begin position="211"/>
        <end position="235"/>
    </location>
</feature>
<evidence type="ECO:0000256" key="3">
    <source>
        <dbReference type="ARBA" id="ARBA00022692"/>
    </source>
</evidence>
<evidence type="ECO:0000256" key="4">
    <source>
        <dbReference type="ARBA" id="ARBA00022989"/>
    </source>
</evidence>
<organism evidence="7 8">
    <name type="scientific">Heterorhabditis bacteriophora</name>
    <name type="common">Entomopathogenic nematode worm</name>
    <dbReference type="NCBI Taxonomy" id="37862"/>
    <lineage>
        <taxon>Eukaryota</taxon>
        <taxon>Metazoa</taxon>
        <taxon>Ecdysozoa</taxon>
        <taxon>Nematoda</taxon>
        <taxon>Chromadorea</taxon>
        <taxon>Rhabditida</taxon>
        <taxon>Rhabditina</taxon>
        <taxon>Rhabditomorpha</taxon>
        <taxon>Strongyloidea</taxon>
        <taxon>Heterorhabditidae</taxon>
        <taxon>Heterorhabditis</taxon>
    </lineage>
</organism>
<reference evidence="8" key="1">
    <citation type="submission" date="2016-11" db="UniProtKB">
        <authorList>
            <consortium name="WormBaseParasite"/>
        </authorList>
    </citation>
    <scope>IDENTIFICATION</scope>
</reference>
<evidence type="ECO:0000256" key="5">
    <source>
        <dbReference type="ARBA" id="ARBA00023136"/>
    </source>
</evidence>
<feature type="transmembrane region" description="Helical" evidence="6">
    <location>
        <begin position="12"/>
        <end position="34"/>
    </location>
</feature>
<dbReference type="SUPFAM" id="SSF81321">
    <property type="entry name" value="Family A G protein-coupled receptor-like"/>
    <property type="match status" value="1"/>
</dbReference>
<dbReference type="GO" id="GO:0016020">
    <property type="term" value="C:membrane"/>
    <property type="evidence" value="ECO:0007669"/>
    <property type="project" value="UniProtKB-SubCell"/>
</dbReference>
<dbReference type="Pfam" id="PF10317">
    <property type="entry name" value="7TM_GPCR_Srd"/>
    <property type="match status" value="2"/>
</dbReference>
<dbReference type="PANTHER" id="PTHR22945:SF16">
    <property type="entry name" value="SERPENTINE RECEPTOR CLASS DELTA-32"/>
    <property type="match status" value="1"/>
</dbReference>
<feature type="transmembrane region" description="Helical" evidence="6">
    <location>
        <begin position="89"/>
        <end position="118"/>
    </location>
</feature>